<keyword evidence="3" id="KW-1185">Reference proteome</keyword>
<evidence type="ECO:0000259" key="1">
    <source>
        <dbReference type="Pfam" id="PF17921"/>
    </source>
</evidence>
<proteinExistence type="predicted"/>
<dbReference type="PANTHER" id="PTHR47331:SF2">
    <property type="match status" value="1"/>
</dbReference>
<comment type="caution">
    <text evidence="2">The sequence shown here is derived from an EMBL/GenBank/DDBJ whole genome shotgun (WGS) entry which is preliminary data.</text>
</comment>
<dbReference type="PANTHER" id="PTHR47331">
    <property type="entry name" value="PHD-TYPE DOMAIN-CONTAINING PROTEIN"/>
    <property type="match status" value="1"/>
</dbReference>
<name>A0A4Y2JN19_ARAVE</name>
<reference evidence="2 3" key="1">
    <citation type="journal article" date="2019" name="Sci. Rep.">
        <title>Orb-weaving spider Araneus ventricosus genome elucidates the spidroin gene catalogue.</title>
        <authorList>
            <person name="Kono N."/>
            <person name="Nakamura H."/>
            <person name="Ohtoshi R."/>
            <person name="Moran D.A.P."/>
            <person name="Shinohara A."/>
            <person name="Yoshida Y."/>
            <person name="Fujiwara M."/>
            <person name="Mori M."/>
            <person name="Tomita M."/>
            <person name="Arakawa K."/>
        </authorList>
    </citation>
    <scope>NUCLEOTIDE SEQUENCE [LARGE SCALE GENOMIC DNA]</scope>
</reference>
<dbReference type="Proteomes" id="UP000499080">
    <property type="component" value="Unassembled WGS sequence"/>
</dbReference>
<feature type="domain" description="Integrase zinc-binding" evidence="1">
    <location>
        <begin position="38"/>
        <end position="75"/>
    </location>
</feature>
<evidence type="ECO:0000313" key="3">
    <source>
        <dbReference type="Proteomes" id="UP000499080"/>
    </source>
</evidence>
<evidence type="ECO:0000313" key="2">
    <source>
        <dbReference type="EMBL" id="GBM90878.1"/>
    </source>
</evidence>
<organism evidence="2 3">
    <name type="scientific">Araneus ventricosus</name>
    <name type="common">Orbweaver spider</name>
    <name type="synonym">Epeira ventricosa</name>
    <dbReference type="NCBI Taxonomy" id="182803"/>
    <lineage>
        <taxon>Eukaryota</taxon>
        <taxon>Metazoa</taxon>
        <taxon>Ecdysozoa</taxon>
        <taxon>Arthropoda</taxon>
        <taxon>Chelicerata</taxon>
        <taxon>Arachnida</taxon>
        <taxon>Araneae</taxon>
        <taxon>Araneomorphae</taxon>
        <taxon>Entelegynae</taxon>
        <taxon>Araneoidea</taxon>
        <taxon>Araneidae</taxon>
        <taxon>Araneus</taxon>
    </lineage>
</organism>
<dbReference type="Gene3D" id="1.10.340.70">
    <property type="match status" value="1"/>
</dbReference>
<protein>
    <recommendedName>
        <fullName evidence="1">Integrase zinc-binding domain-containing protein</fullName>
    </recommendedName>
</protein>
<dbReference type="AlphaFoldDB" id="A0A4Y2JN19"/>
<accession>A0A4Y2JN19</accession>
<dbReference type="EMBL" id="BGPR01003660">
    <property type="protein sequence ID" value="GBM90878.1"/>
    <property type="molecule type" value="Genomic_DNA"/>
</dbReference>
<sequence>MGRNPKVVNLFQRCPLFAEQGGGVNLPPPHGRRDQNRSLMHAGVLMTVTQLRERFWVPKGRKVVRAVIKQCVQCENLTSKNLNPNPALLPPDRVQRNETFEITAEELTGPFSQRGGSKA</sequence>
<dbReference type="InterPro" id="IPR041588">
    <property type="entry name" value="Integrase_H2C2"/>
</dbReference>
<gene>
    <name evidence="2" type="ORF">AVEN_46373_1</name>
</gene>
<dbReference type="Pfam" id="PF17921">
    <property type="entry name" value="Integrase_H2C2"/>
    <property type="match status" value="1"/>
</dbReference>
<dbReference type="OrthoDB" id="6622963at2759"/>